<dbReference type="eggNOG" id="ENOG502T50I">
    <property type="taxonomic scope" value="Eukaryota"/>
</dbReference>
<dbReference type="AlphaFoldDB" id="W9WGR5"/>
<dbReference type="RefSeq" id="XP_007748094.1">
    <property type="nucleotide sequence ID" value="XM_007749904.1"/>
</dbReference>
<dbReference type="HOGENOM" id="CLU_010731_0_0_1"/>
<keyword evidence="3" id="KW-1185">Reference proteome</keyword>
<feature type="compositionally biased region" description="Polar residues" evidence="1">
    <location>
        <begin position="556"/>
        <end position="566"/>
    </location>
</feature>
<comment type="caution">
    <text evidence="2">The sequence shown here is derived from an EMBL/GenBank/DDBJ whole genome shotgun (WGS) entry which is preliminary data.</text>
</comment>
<sequence length="897" mass="100778">MDIGSQTTNTTVPRPQRPLYDVTLRVNTQTNLVAGHHLEVSMMLPEASQPKVLVGMGDDSLAPARNNSEVPEFASKTIEQSQVTEPETKAMTENCENLRAAIRKDLQSGCFEIPPLTVQKSKARTRNLACYQFPPAVLPTSLPSRQRQRFNRSALLPDSNLPFCAQIMEHVKDWAEWGTRIADDQRRKEVLDHVFAVLSKAWFEALRLGYNPGTTDTRRTAPQGPARRSAHRGEEIPAGLPRGRPRSKRETSPSKKPILVASHRDGPAWAITEGELEEAGISEGQIRRRAAAKNTLEVGDKLLDEILNEYHGKIQTTDWFRIMDITYLNPKGRDLMIYCLYEVLRIRSNIEQLWKYYNSFTTPRQKNNTKRRIDDEQERQNLFMALALELNEGKTSPGDPTASNIPTSREGSVVVPQTTAANETVQPNQFDTLVQLIDTIVDGTDIASINSSFEFFEISEDDLVTDVFIEETSNSLNRCKHILNDLLFLAREWLRLSKNAEPPIELDTNVDLRAQVQNAELEILERKNLLRNLLPSLIVEREATRKIDNEDGASTEVHSPVSNNRVPTDDKSVTEAASPAPSKNIVKHHLDLDDGEVPLPPTKRQKPNHEAGHLGSPLAALGDGQVSRNLHESGKSNIENKSDVSGARHSSQASKETCRSLLVGLRVPSHFKPTDFTSKRIFSHPKGFKYRYTNESNFAQRRSMREDLETYVGFSMTKGKNQDPDLRFGKYHAFTDHRGGKGTMVIHGIWDLEDGNQPEGFEWFYKGDGTRPSEQKKVSPLQEAEVEEEVLPIPPPSKKSVVVLKLKNGIRLRQESDSCSITGDAHGTAIDSQSKNKTGPRDKNKNKGQDRYVRFTAEPPAAVHTDYKESAPISRPKRRAAARKSYVDDEDDYVPSE</sequence>
<feature type="compositionally biased region" description="Acidic residues" evidence="1">
    <location>
        <begin position="888"/>
        <end position="897"/>
    </location>
</feature>
<feature type="region of interest" description="Disordered" evidence="1">
    <location>
        <begin position="549"/>
        <end position="655"/>
    </location>
</feature>
<dbReference type="Proteomes" id="UP000019471">
    <property type="component" value="Unassembled WGS sequence"/>
</dbReference>
<dbReference type="EMBL" id="AMGX01000016">
    <property type="protein sequence ID" value="EXJ67312.1"/>
    <property type="molecule type" value="Genomic_DNA"/>
</dbReference>
<feature type="compositionally biased region" description="Basic and acidic residues" evidence="1">
    <location>
        <begin position="629"/>
        <end position="642"/>
    </location>
</feature>
<feature type="region of interest" description="Disordered" evidence="1">
    <location>
        <begin position="819"/>
        <end position="897"/>
    </location>
</feature>
<accession>W9WGR5</accession>
<dbReference type="OrthoDB" id="4149643at2759"/>
<proteinExistence type="predicted"/>
<feature type="region of interest" description="Disordered" evidence="1">
    <location>
        <begin position="212"/>
        <end position="259"/>
    </location>
</feature>
<gene>
    <name evidence="2" type="ORF">A1O5_09325</name>
</gene>
<protein>
    <submittedName>
        <fullName evidence="2">Uncharacterized protein</fullName>
    </submittedName>
</protein>
<organism evidence="2 3">
    <name type="scientific">Cladophialophora psammophila CBS 110553</name>
    <dbReference type="NCBI Taxonomy" id="1182543"/>
    <lineage>
        <taxon>Eukaryota</taxon>
        <taxon>Fungi</taxon>
        <taxon>Dikarya</taxon>
        <taxon>Ascomycota</taxon>
        <taxon>Pezizomycotina</taxon>
        <taxon>Eurotiomycetes</taxon>
        <taxon>Chaetothyriomycetidae</taxon>
        <taxon>Chaetothyriales</taxon>
        <taxon>Herpotrichiellaceae</taxon>
        <taxon>Cladophialophora</taxon>
    </lineage>
</organism>
<evidence type="ECO:0000256" key="1">
    <source>
        <dbReference type="SAM" id="MobiDB-lite"/>
    </source>
</evidence>
<name>W9WGR5_9EURO</name>
<evidence type="ECO:0000313" key="3">
    <source>
        <dbReference type="Proteomes" id="UP000019471"/>
    </source>
</evidence>
<reference evidence="2 3" key="1">
    <citation type="submission" date="2013-03" db="EMBL/GenBank/DDBJ databases">
        <title>The Genome Sequence of Cladophialophora psammophila CBS 110553.</title>
        <authorList>
            <consortium name="The Broad Institute Genomics Platform"/>
            <person name="Cuomo C."/>
            <person name="de Hoog S."/>
            <person name="Gorbushina A."/>
            <person name="Walker B."/>
            <person name="Young S.K."/>
            <person name="Zeng Q."/>
            <person name="Gargeya S."/>
            <person name="Fitzgerald M."/>
            <person name="Haas B."/>
            <person name="Abouelleil A."/>
            <person name="Allen A.W."/>
            <person name="Alvarado L."/>
            <person name="Arachchi H.M."/>
            <person name="Berlin A.M."/>
            <person name="Chapman S.B."/>
            <person name="Gainer-Dewar J."/>
            <person name="Goldberg J."/>
            <person name="Griggs A."/>
            <person name="Gujja S."/>
            <person name="Hansen M."/>
            <person name="Howarth C."/>
            <person name="Imamovic A."/>
            <person name="Ireland A."/>
            <person name="Larimer J."/>
            <person name="McCowan C."/>
            <person name="Murphy C."/>
            <person name="Pearson M."/>
            <person name="Poon T.W."/>
            <person name="Priest M."/>
            <person name="Roberts A."/>
            <person name="Saif S."/>
            <person name="Shea T."/>
            <person name="Sisk P."/>
            <person name="Sykes S."/>
            <person name="Wortman J."/>
            <person name="Nusbaum C."/>
            <person name="Birren B."/>
        </authorList>
    </citation>
    <scope>NUCLEOTIDE SEQUENCE [LARGE SCALE GENOMIC DNA]</scope>
    <source>
        <strain evidence="2 3">CBS 110553</strain>
    </source>
</reference>
<evidence type="ECO:0000313" key="2">
    <source>
        <dbReference type="EMBL" id="EXJ67312.1"/>
    </source>
</evidence>
<dbReference type="GeneID" id="19194021"/>
<feature type="compositionally biased region" description="Basic and acidic residues" evidence="1">
    <location>
        <begin position="839"/>
        <end position="853"/>
    </location>
</feature>